<protein>
    <submittedName>
        <fullName evidence="2">Uncharacterized protein</fullName>
    </submittedName>
</protein>
<dbReference type="EMBL" id="ANJA01002351">
    <property type="protein sequence ID" value="ETO70330.1"/>
    <property type="molecule type" value="Genomic_DNA"/>
</dbReference>
<dbReference type="AlphaFoldDB" id="A0A080ZUL9"/>
<feature type="non-terminal residue" evidence="2">
    <location>
        <position position="1"/>
    </location>
</feature>
<gene>
    <name evidence="2" type="ORF">F444_13164</name>
</gene>
<feature type="region of interest" description="Disordered" evidence="1">
    <location>
        <begin position="1"/>
        <end position="30"/>
    </location>
</feature>
<feature type="region of interest" description="Disordered" evidence="1">
    <location>
        <begin position="114"/>
        <end position="138"/>
    </location>
</feature>
<name>A0A080ZUL9_PHYNI</name>
<evidence type="ECO:0000313" key="2">
    <source>
        <dbReference type="EMBL" id="ETO70330.1"/>
    </source>
</evidence>
<evidence type="ECO:0000256" key="1">
    <source>
        <dbReference type="SAM" id="MobiDB-lite"/>
    </source>
</evidence>
<comment type="caution">
    <text evidence="2">The sequence shown here is derived from an EMBL/GenBank/DDBJ whole genome shotgun (WGS) entry which is preliminary data.</text>
</comment>
<organism evidence="2 3">
    <name type="scientific">Phytophthora nicotianae P1976</name>
    <dbReference type="NCBI Taxonomy" id="1317066"/>
    <lineage>
        <taxon>Eukaryota</taxon>
        <taxon>Sar</taxon>
        <taxon>Stramenopiles</taxon>
        <taxon>Oomycota</taxon>
        <taxon>Peronosporomycetes</taxon>
        <taxon>Peronosporales</taxon>
        <taxon>Peronosporaceae</taxon>
        <taxon>Phytophthora</taxon>
    </lineage>
</organism>
<sequence>IRPPGKCTSTARRSRVQPRQVRRPSTPCQARAREQLAPRLQIVRVRLPRRQVRRLMCLQPAPPRRPQRRRQLPLQRRQTLPLRPQRHLRQPRLPRLLAQLQPLRHLLAQRRRLAVPARQTSGRVPLPTEAGRRHRQPAPRLARRRVNGLPLVTATPKQRPARSHRTKARLVAAGATTPVGAPASASVAELPSRSDRYPVQLFVMFL</sequence>
<dbReference type="Proteomes" id="UP000028582">
    <property type="component" value="Unassembled WGS sequence"/>
</dbReference>
<feature type="region of interest" description="Disordered" evidence="1">
    <location>
        <begin position="60"/>
        <end position="79"/>
    </location>
</feature>
<accession>A0A080ZUL9</accession>
<evidence type="ECO:0000313" key="3">
    <source>
        <dbReference type="Proteomes" id="UP000028582"/>
    </source>
</evidence>
<proteinExistence type="predicted"/>
<reference evidence="2 3" key="1">
    <citation type="submission" date="2013-11" db="EMBL/GenBank/DDBJ databases">
        <title>The Genome Sequence of Phytophthora parasitica P1976.</title>
        <authorList>
            <consortium name="The Broad Institute Genomics Platform"/>
            <person name="Russ C."/>
            <person name="Tyler B."/>
            <person name="Panabieres F."/>
            <person name="Shan W."/>
            <person name="Tripathy S."/>
            <person name="Grunwald N."/>
            <person name="Machado M."/>
            <person name="Johnson C.S."/>
            <person name="Walker B."/>
            <person name="Young S."/>
            <person name="Zeng Q."/>
            <person name="Gargeya S."/>
            <person name="Fitzgerald M."/>
            <person name="Haas B."/>
            <person name="Abouelleil A."/>
            <person name="Allen A.W."/>
            <person name="Alvarado L."/>
            <person name="Arachchi H.M."/>
            <person name="Berlin A.M."/>
            <person name="Chapman S.B."/>
            <person name="Gainer-Dewar J."/>
            <person name="Goldberg J."/>
            <person name="Griggs A."/>
            <person name="Gujja S."/>
            <person name="Hansen M."/>
            <person name="Howarth C."/>
            <person name="Imamovic A."/>
            <person name="Ireland A."/>
            <person name="Larimer J."/>
            <person name="McCowan C."/>
            <person name="Murphy C."/>
            <person name="Pearson M."/>
            <person name="Poon T.W."/>
            <person name="Priest M."/>
            <person name="Roberts A."/>
            <person name="Saif S."/>
            <person name="Shea T."/>
            <person name="Sisk P."/>
            <person name="Sykes S."/>
            <person name="Wortman J."/>
            <person name="Nusbaum C."/>
            <person name="Birren B."/>
        </authorList>
    </citation>
    <scope>NUCLEOTIDE SEQUENCE [LARGE SCALE GENOMIC DNA]</scope>
    <source>
        <strain evidence="2 3">P1976</strain>
    </source>
</reference>
<feature type="compositionally biased region" description="Basic residues" evidence="1">
    <location>
        <begin position="12"/>
        <end position="22"/>
    </location>
</feature>